<dbReference type="InterPro" id="IPR035979">
    <property type="entry name" value="RBD_domain_sf"/>
</dbReference>
<proteinExistence type="predicted"/>
<feature type="domain" description="3'-5' exonuclease" evidence="1">
    <location>
        <begin position="1"/>
        <end position="160"/>
    </location>
</feature>
<dbReference type="InterPro" id="IPR012337">
    <property type="entry name" value="RNaseH-like_sf"/>
</dbReference>
<dbReference type="InterPro" id="IPR002562">
    <property type="entry name" value="3'-5'_exonuclease_dom"/>
</dbReference>
<dbReference type="SMART" id="SM00474">
    <property type="entry name" value="35EXOc"/>
    <property type="match status" value="1"/>
</dbReference>
<dbReference type="GO" id="GO:0071038">
    <property type="term" value="P:TRAMP-dependent tRNA surveillance pathway"/>
    <property type="evidence" value="ECO:0007669"/>
    <property type="project" value="TreeGrafter"/>
</dbReference>
<dbReference type="GO" id="GO:0071035">
    <property type="term" value="P:nuclear polyadenylation-dependent rRNA catabolic process"/>
    <property type="evidence" value="ECO:0007669"/>
    <property type="project" value="TreeGrafter"/>
</dbReference>
<dbReference type="GO" id="GO:0003727">
    <property type="term" value="F:single-stranded RNA binding"/>
    <property type="evidence" value="ECO:0007669"/>
    <property type="project" value="TreeGrafter"/>
</dbReference>
<dbReference type="InterPro" id="IPR012677">
    <property type="entry name" value="Nucleotide-bd_a/b_plait_sf"/>
</dbReference>
<sequence length="506" mass="59171">MSSRNRRLFRLIALLQLRDSTTFEPKTALIQISTKTVDYLVYPNEIDPNLVSSLNSVTDDNNILKIIHDCREDIKYLFRDFDLKFQHVYDTQAAAEILSKRSKYSSLLLEYFEIDVVNLKNSYQRYNWSNRNHPNAALKYAQIDSHYLIPLHEKLEIESTNNSLIVEIDNEINKRLSMERAGRRRFKNNLIHIMNEYNKRRTPSEKITLSDTQYKILDSARFWRFTLSESLGLIDNHVLSMHVLIDCVLSCKTPADLRTKMKGNKWIFGETLTQLQHILFPSTSVVTEEFLALNAFEKVPSVLERSVTTTEVEHGESVFTPVQNDFIYTSKRGKTTKRKINFNLFICGLPWSCKVQQIVRMFRKRGYKRARVNMENDRHGCFTGLAFVHVPDTDLNKILDDHHRHPFFISKKHALKMKRMLSNVPLEDKLTRCVVSPKIKIIFAPLYNDISSDLILTWFQHFGSISHVESCFDTNVQRTVAKIRYEHVDSVDQILEACPCYDLHLR</sequence>
<comment type="caution">
    <text evidence="2">The sequence shown here is derived from an EMBL/GenBank/DDBJ whole genome shotgun (WGS) entry which is preliminary data.</text>
</comment>
<dbReference type="PANTHER" id="PTHR12124">
    <property type="entry name" value="POLYMYOSITIS/SCLERODERMA AUTOANTIGEN-RELATED"/>
    <property type="match status" value="1"/>
</dbReference>
<dbReference type="Gene3D" id="3.30.70.330">
    <property type="match status" value="1"/>
</dbReference>
<dbReference type="Pfam" id="PF00076">
    <property type="entry name" value="RRM_1"/>
    <property type="match status" value="1"/>
</dbReference>
<accession>A0A8S2EEE2</accession>
<dbReference type="InterPro" id="IPR045092">
    <property type="entry name" value="Rrp6-like"/>
</dbReference>
<dbReference type="CDD" id="cd00590">
    <property type="entry name" value="RRM_SF"/>
    <property type="match status" value="1"/>
</dbReference>
<dbReference type="Pfam" id="PF01612">
    <property type="entry name" value="DNA_pol_A_exo1"/>
    <property type="match status" value="1"/>
</dbReference>
<feature type="non-terminal residue" evidence="2">
    <location>
        <position position="506"/>
    </location>
</feature>
<dbReference type="SUPFAM" id="SSF54928">
    <property type="entry name" value="RNA-binding domain, RBD"/>
    <property type="match status" value="1"/>
</dbReference>
<dbReference type="PANTHER" id="PTHR12124:SF47">
    <property type="entry name" value="EXOSOME COMPONENT 10"/>
    <property type="match status" value="1"/>
</dbReference>
<dbReference type="GO" id="GO:0071040">
    <property type="term" value="P:nuclear polyadenylation-dependent antisense transcript catabolic process"/>
    <property type="evidence" value="ECO:0007669"/>
    <property type="project" value="TreeGrafter"/>
</dbReference>
<gene>
    <name evidence="2" type="ORF">OVA965_LOCUS20317</name>
    <name evidence="3" type="ORF">TMI583_LOCUS20660</name>
</gene>
<dbReference type="Proteomes" id="UP000677228">
    <property type="component" value="Unassembled WGS sequence"/>
</dbReference>
<dbReference type="InterPro" id="IPR000504">
    <property type="entry name" value="RRM_dom"/>
</dbReference>
<dbReference type="Gene3D" id="3.30.420.10">
    <property type="entry name" value="Ribonuclease H-like superfamily/Ribonuclease H"/>
    <property type="match status" value="1"/>
</dbReference>
<dbReference type="GO" id="GO:0000176">
    <property type="term" value="C:nuclear exosome (RNase complex)"/>
    <property type="evidence" value="ECO:0007669"/>
    <property type="project" value="TreeGrafter"/>
</dbReference>
<name>A0A8S2EEE2_9BILA</name>
<dbReference type="InterPro" id="IPR036397">
    <property type="entry name" value="RNaseH_sf"/>
</dbReference>
<evidence type="ECO:0000313" key="3">
    <source>
        <dbReference type="EMBL" id="CAF3900230.1"/>
    </source>
</evidence>
<evidence type="ECO:0000259" key="1">
    <source>
        <dbReference type="SMART" id="SM00474"/>
    </source>
</evidence>
<dbReference type="GO" id="GO:0071044">
    <property type="term" value="P:histone mRNA catabolic process"/>
    <property type="evidence" value="ECO:0007669"/>
    <property type="project" value="TreeGrafter"/>
</dbReference>
<reference evidence="2" key="1">
    <citation type="submission" date="2021-02" db="EMBL/GenBank/DDBJ databases">
        <authorList>
            <person name="Nowell W R."/>
        </authorList>
    </citation>
    <scope>NUCLEOTIDE SEQUENCE</scope>
</reference>
<dbReference type="GO" id="GO:0071051">
    <property type="term" value="P:poly(A)-dependent snoRNA 3'-end processing"/>
    <property type="evidence" value="ECO:0007669"/>
    <property type="project" value="TreeGrafter"/>
</dbReference>
<dbReference type="GO" id="GO:0005730">
    <property type="term" value="C:nucleolus"/>
    <property type="evidence" value="ECO:0007669"/>
    <property type="project" value="TreeGrafter"/>
</dbReference>
<dbReference type="GO" id="GO:0071037">
    <property type="term" value="P:nuclear polyadenylation-dependent snRNA catabolic process"/>
    <property type="evidence" value="ECO:0007669"/>
    <property type="project" value="TreeGrafter"/>
</dbReference>
<evidence type="ECO:0000313" key="2">
    <source>
        <dbReference type="EMBL" id="CAF1123995.1"/>
    </source>
</evidence>
<protein>
    <recommendedName>
        <fullName evidence="1">3'-5' exonuclease domain-containing protein</fullName>
    </recommendedName>
</protein>
<organism evidence="2 4">
    <name type="scientific">Didymodactylos carnosus</name>
    <dbReference type="NCBI Taxonomy" id="1234261"/>
    <lineage>
        <taxon>Eukaryota</taxon>
        <taxon>Metazoa</taxon>
        <taxon>Spiralia</taxon>
        <taxon>Gnathifera</taxon>
        <taxon>Rotifera</taxon>
        <taxon>Eurotatoria</taxon>
        <taxon>Bdelloidea</taxon>
        <taxon>Philodinida</taxon>
        <taxon>Philodinidae</taxon>
        <taxon>Didymodactylos</taxon>
    </lineage>
</organism>
<dbReference type="SUPFAM" id="SSF53098">
    <property type="entry name" value="Ribonuclease H-like"/>
    <property type="match status" value="1"/>
</dbReference>
<dbReference type="Proteomes" id="UP000682733">
    <property type="component" value="Unassembled WGS sequence"/>
</dbReference>
<dbReference type="EMBL" id="CAJOBA010018613">
    <property type="protein sequence ID" value="CAF3900230.1"/>
    <property type="molecule type" value="Genomic_DNA"/>
</dbReference>
<evidence type="ECO:0000313" key="4">
    <source>
        <dbReference type="Proteomes" id="UP000677228"/>
    </source>
</evidence>
<dbReference type="GO" id="GO:0071036">
    <property type="term" value="P:nuclear polyadenylation-dependent snoRNA catabolic process"/>
    <property type="evidence" value="ECO:0007669"/>
    <property type="project" value="TreeGrafter"/>
</dbReference>
<dbReference type="GO" id="GO:0000175">
    <property type="term" value="F:3'-5'-RNA exonuclease activity"/>
    <property type="evidence" value="ECO:0007669"/>
    <property type="project" value="InterPro"/>
</dbReference>
<dbReference type="GO" id="GO:0000467">
    <property type="term" value="P:exonucleolytic trimming to generate mature 3'-end of 5.8S rRNA from tricistronic rRNA transcript (SSU-rRNA, 5.8S rRNA, LSU-rRNA)"/>
    <property type="evidence" value="ECO:0007669"/>
    <property type="project" value="InterPro"/>
</dbReference>
<dbReference type="GO" id="GO:0071039">
    <property type="term" value="P:nuclear polyadenylation-dependent CUT catabolic process"/>
    <property type="evidence" value="ECO:0007669"/>
    <property type="project" value="TreeGrafter"/>
</dbReference>
<dbReference type="EMBL" id="CAJNOK010010759">
    <property type="protein sequence ID" value="CAF1123995.1"/>
    <property type="molecule type" value="Genomic_DNA"/>
</dbReference>
<dbReference type="AlphaFoldDB" id="A0A8S2EEE2"/>